<dbReference type="RefSeq" id="WP_208098440.1">
    <property type="nucleotide sequence ID" value="NZ_JAGDYM010000014.1"/>
</dbReference>
<keyword evidence="2" id="KW-0560">Oxidoreductase</keyword>
<dbReference type="InterPro" id="IPR002347">
    <property type="entry name" value="SDR_fam"/>
</dbReference>
<evidence type="ECO:0000256" key="1">
    <source>
        <dbReference type="ARBA" id="ARBA00006484"/>
    </source>
</evidence>
<dbReference type="PANTHER" id="PTHR42760:SF115">
    <property type="entry name" value="3-OXOACYL-[ACYL-CARRIER-PROTEIN] REDUCTASE FABG"/>
    <property type="match status" value="1"/>
</dbReference>
<name>A0A939MKJ0_9MICO</name>
<evidence type="ECO:0000256" key="2">
    <source>
        <dbReference type="ARBA" id="ARBA00023002"/>
    </source>
</evidence>
<evidence type="ECO:0000313" key="3">
    <source>
        <dbReference type="EMBL" id="MBO1902673.1"/>
    </source>
</evidence>
<dbReference type="SUPFAM" id="SSF51735">
    <property type="entry name" value="NAD(P)-binding Rossmann-fold domains"/>
    <property type="match status" value="1"/>
</dbReference>
<dbReference type="PRINTS" id="PR00081">
    <property type="entry name" value="GDHRDH"/>
</dbReference>
<proteinExistence type="inferred from homology"/>
<accession>A0A939MKJ0</accession>
<organism evidence="3 4">
    <name type="scientific">Leucobacter weissii</name>
    <dbReference type="NCBI Taxonomy" id="1983706"/>
    <lineage>
        <taxon>Bacteria</taxon>
        <taxon>Bacillati</taxon>
        <taxon>Actinomycetota</taxon>
        <taxon>Actinomycetes</taxon>
        <taxon>Micrococcales</taxon>
        <taxon>Microbacteriaceae</taxon>
        <taxon>Leucobacter</taxon>
    </lineage>
</organism>
<reference evidence="3" key="1">
    <citation type="submission" date="2021-03" db="EMBL/GenBank/DDBJ databases">
        <title>Leucobacter chromiisoli sp. nov., isolated from chromium-containing soil of chemical plant.</title>
        <authorList>
            <person name="Xu Z."/>
        </authorList>
    </citation>
    <scope>NUCLEOTIDE SEQUENCE</scope>
    <source>
        <strain evidence="3">S27</strain>
    </source>
</reference>
<dbReference type="PRINTS" id="PR00080">
    <property type="entry name" value="SDRFAMILY"/>
</dbReference>
<comment type="caution">
    <text evidence="3">The sequence shown here is derived from an EMBL/GenBank/DDBJ whole genome shotgun (WGS) entry which is preliminary data.</text>
</comment>
<keyword evidence="4" id="KW-1185">Reference proteome</keyword>
<dbReference type="PANTHER" id="PTHR42760">
    <property type="entry name" value="SHORT-CHAIN DEHYDROGENASES/REDUCTASES FAMILY MEMBER"/>
    <property type="match status" value="1"/>
</dbReference>
<dbReference type="Proteomes" id="UP000664382">
    <property type="component" value="Unassembled WGS sequence"/>
</dbReference>
<dbReference type="InterPro" id="IPR036291">
    <property type="entry name" value="NAD(P)-bd_dom_sf"/>
</dbReference>
<dbReference type="EMBL" id="JAGDYM010000014">
    <property type="protein sequence ID" value="MBO1902673.1"/>
    <property type="molecule type" value="Genomic_DNA"/>
</dbReference>
<dbReference type="AlphaFoldDB" id="A0A939MKJ0"/>
<dbReference type="Pfam" id="PF13561">
    <property type="entry name" value="adh_short_C2"/>
    <property type="match status" value="1"/>
</dbReference>
<evidence type="ECO:0000313" key="4">
    <source>
        <dbReference type="Proteomes" id="UP000664382"/>
    </source>
</evidence>
<sequence>MEALEEEETMGRLQGKVALITGIGAGMGREAARRFAAEGATVVGCDLNVEGLEETLRLVREAGGEISGSAPVDVGDARAVEAWIDAAGAEHDGIDVLYNNASIQRFGAIDEIGVEDWEFAIDMELNLVFYAVRAAWKHLKRRGGVIVNIGSIAGTRGVEFMPQNAHGAAKAGVINLTQQLAVEGGPHGIRAVCVSPGFIETPATRFLVEDPPAPLKATWDRIPLRRVGRPDDVVSAAVFLASDEASWITGVNLVVDGGGSVLG</sequence>
<dbReference type="Gene3D" id="3.40.50.720">
    <property type="entry name" value="NAD(P)-binding Rossmann-like Domain"/>
    <property type="match status" value="1"/>
</dbReference>
<protein>
    <submittedName>
        <fullName evidence="3">SDR family oxidoreductase</fullName>
    </submittedName>
</protein>
<dbReference type="FunFam" id="3.40.50.720:FF:000084">
    <property type="entry name" value="Short-chain dehydrogenase reductase"/>
    <property type="match status" value="1"/>
</dbReference>
<gene>
    <name evidence="3" type="ORF">J4H92_12025</name>
</gene>
<comment type="similarity">
    <text evidence="1">Belongs to the short-chain dehydrogenases/reductases (SDR) family.</text>
</comment>
<dbReference type="GO" id="GO:0016616">
    <property type="term" value="F:oxidoreductase activity, acting on the CH-OH group of donors, NAD or NADP as acceptor"/>
    <property type="evidence" value="ECO:0007669"/>
    <property type="project" value="TreeGrafter"/>
</dbReference>